<dbReference type="AlphaFoldDB" id="A0A7G9YHG4"/>
<evidence type="ECO:0000313" key="1">
    <source>
        <dbReference type="EMBL" id="QNO47448.1"/>
    </source>
</evidence>
<protein>
    <recommendedName>
        <fullName evidence="2">VWA domain-containing protein</fullName>
    </recommendedName>
</protein>
<dbReference type="SUPFAM" id="SSF53300">
    <property type="entry name" value="vWA-like"/>
    <property type="match status" value="1"/>
</dbReference>
<reference evidence="1" key="1">
    <citation type="submission" date="2020-06" db="EMBL/GenBank/DDBJ databases">
        <title>Unique genomic features of the anaerobic methanotrophic archaea.</title>
        <authorList>
            <person name="Chadwick G.L."/>
            <person name="Skennerton C.T."/>
            <person name="Laso-Perez R."/>
            <person name="Leu A.O."/>
            <person name="Speth D.R."/>
            <person name="Yu H."/>
            <person name="Morgan-Lang C."/>
            <person name="Hatzenpichler R."/>
            <person name="Goudeau D."/>
            <person name="Malmstrom R."/>
            <person name="Brazelton W.J."/>
            <person name="Woyke T."/>
            <person name="Hallam S.J."/>
            <person name="Tyson G.W."/>
            <person name="Wegener G."/>
            <person name="Boetius A."/>
            <person name="Orphan V."/>
        </authorList>
    </citation>
    <scope>NUCLEOTIDE SEQUENCE</scope>
</reference>
<name>A0A7G9YHG4_9EURY</name>
<evidence type="ECO:0008006" key="2">
    <source>
        <dbReference type="Google" id="ProtNLM"/>
    </source>
</evidence>
<dbReference type="InterPro" id="IPR036465">
    <property type="entry name" value="vWFA_dom_sf"/>
</dbReference>
<gene>
    <name evidence="1" type="ORF">IILFPGFB_00020</name>
</gene>
<proteinExistence type="predicted"/>
<organism evidence="1">
    <name type="scientific">Candidatus Methanogaster sp. ANME-2c ERB4</name>
    <dbReference type="NCBI Taxonomy" id="2759911"/>
    <lineage>
        <taxon>Archaea</taxon>
        <taxon>Methanobacteriati</taxon>
        <taxon>Methanobacteriota</taxon>
        <taxon>Stenosarchaea group</taxon>
        <taxon>Methanomicrobia</taxon>
        <taxon>Methanosarcinales</taxon>
        <taxon>ANME-2 cluster</taxon>
        <taxon>Candidatus Methanogasteraceae</taxon>
        <taxon>Candidatus Methanogaster</taxon>
    </lineage>
</organism>
<accession>A0A7G9YHG4</accession>
<dbReference type="EMBL" id="MT631263">
    <property type="protein sequence ID" value="QNO47448.1"/>
    <property type="molecule type" value="Genomic_DNA"/>
</dbReference>
<sequence length="481" mass="53843">MLSELIDGLVTNYDIKLKYVETDTTDPSSYIYVFTASRRADLYIKTRGGQKDLARLLVGHEIAHLSHINDLIAGYREITEAEKLSDADLFSGAYLDADIVHFATNIISDYAINCDSGLNTDAYEPMDTSLLKSLEESKSDDAYTVAMLIFLSRHPHTFLESIEFHRGGGGGDNWDDEVISEICKLAGSARFGRLTSLVSGGACHLTERRFKNFVEAASALAGELHAVWRSDNTPWRMMKKNADVLHERTPQYIKQEKFCEFAPETLAQKIEGKKIGGGEGGFSFEEAECVQLAQDLRLPALLERGLGIERPRLITRYRGTSMSLTDKKRLILFDSSNMWLERELEKKKQVWVLVDTSSSMTNSITSAKVLANTIHRYFKSKTKLIAFDAGAYQLDIAALRHATACGGTDVSSVLSHLKINYDDPIVLISDFKFLLSHFHAFLGAIERSRPRVIFMPTDQESTVRLGSLISAWKGSLRYLIV</sequence>